<dbReference type="EMBL" id="FWZT01000002">
    <property type="protein sequence ID" value="SME95929.1"/>
    <property type="molecule type" value="Genomic_DNA"/>
</dbReference>
<keyword evidence="2" id="KW-0597">Phosphoprotein</keyword>
<dbReference type="RefSeq" id="WP_132315270.1">
    <property type="nucleotide sequence ID" value="NZ_FWZT01000002.1"/>
</dbReference>
<dbReference type="InterPro" id="IPR009081">
    <property type="entry name" value="PP-bd_ACP"/>
</dbReference>
<name>A0A1Y6B8A2_9BACT</name>
<reference evidence="5" key="1">
    <citation type="submission" date="2017-04" db="EMBL/GenBank/DDBJ databases">
        <authorList>
            <person name="Varghese N."/>
            <person name="Submissions S."/>
        </authorList>
    </citation>
    <scope>NUCLEOTIDE SEQUENCE [LARGE SCALE GENOMIC DNA]</scope>
    <source>
        <strain evidence="5">RKEM611</strain>
    </source>
</reference>
<dbReference type="InterPro" id="IPR036736">
    <property type="entry name" value="ACP-like_sf"/>
</dbReference>
<evidence type="ECO:0000256" key="2">
    <source>
        <dbReference type="ARBA" id="ARBA00022553"/>
    </source>
</evidence>
<gene>
    <name evidence="4" type="ORF">SAMN06296036_102249</name>
</gene>
<dbReference type="PROSITE" id="PS50075">
    <property type="entry name" value="CARRIER"/>
    <property type="match status" value="1"/>
</dbReference>
<organism evidence="4 5">
    <name type="scientific">Pseudobacteriovorax antillogorgiicola</name>
    <dbReference type="NCBI Taxonomy" id="1513793"/>
    <lineage>
        <taxon>Bacteria</taxon>
        <taxon>Pseudomonadati</taxon>
        <taxon>Bdellovibrionota</taxon>
        <taxon>Oligoflexia</taxon>
        <taxon>Oligoflexales</taxon>
        <taxon>Pseudobacteriovoracaceae</taxon>
        <taxon>Pseudobacteriovorax</taxon>
    </lineage>
</organism>
<dbReference type="Proteomes" id="UP000192907">
    <property type="component" value="Unassembled WGS sequence"/>
</dbReference>
<proteinExistence type="predicted"/>
<dbReference type="GO" id="GO:0009245">
    <property type="term" value="P:lipid A biosynthetic process"/>
    <property type="evidence" value="ECO:0007669"/>
    <property type="project" value="TreeGrafter"/>
</dbReference>
<dbReference type="AlphaFoldDB" id="A0A1Y6B8A2"/>
<dbReference type="Gene3D" id="1.10.1200.10">
    <property type="entry name" value="ACP-like"/>
    <property type="match status" value="1"/>
</dbReference>
<dbReference type="GO" id="GO:0016020">
    <property type="term" value="C:membrane"/>
    <property type="evidence" value="ECO:0007669"/>
    <property type="project" value="GOC"/>
</dbReference>
<feature type="domain" description="Carrier" evidence="3">
    <location>
        <begin position="4"/>
        <end position="81"/>
    </location>
</feature>
<protein>
    <submittedName>
        <fullName evidence="4">Acyl carrier protein</fullName>
    </submittedName>
</protein>
<dbReference type="SUPFAM" id="SSF47336">
    <property type="entry name" value="ACP-like"/>
    <property type="match status" value="1"/>
</dbReference>
<dbReference type="InterPro" id="IPR003231">
    <property type="entry name" value="ACP"/>
</dbReference>
<dbReference type="Pfam" id="PF00550">
    <property type="entry name" value="PP-binding"/>
    <property type="match status" value="1"/>
</dbReference>
<dbReference type="GO" id="GO:0000035">
    <property type="term" value="F:acyl binding"/>
    <property type="evidence" value="ECO:0007669"/>
    <property type="project" value="TreeGrafter"/>
</dbReference>
<dbReference type="PANTHER" id="PTHR20863:SF76">
    <property type="entry name" value="CARRIER DOMAIN-CONTAINING PROTEIN"/>
    <property type="match status" value="1"/>
</dbReference>
<dbReference type="OrthoDB" id="5517555at2"/>
<dbReference type="GO" id="GO:0005829">
    <property type="term" value="C:cytosol"/>
    <property type="evidence" value="ECO:0007669"/>
    <property type="project" value="TreeGrafter"/>
</dbReference>
<dbReference type="GO" id="GO:0000036">
    <property type="term" value="F:acyl carrier activity"/>
    <property type="evidence" value="ECO:0007669"/>
    <property type="project" value="TreeGrafter"/>
</dbReference>
<sequence length="82" mass="9288">MENQKIYDDVVKIISKHAKNQEALASLNQDTHILNDLQVNSARLVDIILDFEDAFDLEIEDDDADEINTIGDAVQLVQKLVH</sequence>
<dbReference type="STRING" id="1513793.SAMN06296036_102249"/>
<evidence type="ECO:0000259" key="3">
    <source>
        <dbReference type="PROSITE" id="PS50075"/>
    </source>
</evidence>
<evidence type="ECO:0000313" key="5">
    <source>
        <dbReference type="Proteomes" id="UP000192907"/>
    </source>
</evidence>
<keyword evidence="1" id="KW-0596">Phosphopantetheine</keyword>
<evidence type="ECO:0000256" key="1">
    <source>
        <dbReference type="ARBA" id="ARBA00022450"/>
    </source>
</evidence>
<accession>A0A1Y6B8A2</accession>
<keyword evidence="5" id="KW-1185">Reference proteome</keyword>
<dbReference type="PANTHER" id="PTHR20863">
    <property type="entry name" value="ACYL CARRIER PROTEIN"/>
    <property type="match status" value="1"/>
</dbReference>
<evidence type="ECO:0000313" key="4">
    <source>
        <dbReference type="EMBL" id="SME95929.1"/>
    </source>
</evidence>